<evidence type="ECO:0000259" key="2">
    <source>
        <dbReference type="Pfam" id="PF02481"/>
    </source>
</evidence>
<gene>
    <name evidence="4" type="ORF">A3E39_03715</name>
</gene>
<protein>
    <submittedName>
        <fullName evidence="4">DNA protecting protein DprA</fullName>
    </submittedName>
</protein>
<feature type="domain" description="Smf/DprA SLOG" evidence="2">
    <location>
        <begin position="97"/>
        <end position="307"/>
    </location>
</feature>
<dbReference type="InterPro" id="IPR041614">
    <property type="entry name" value="DprA_WH"/>
</dbReference>
<proteinExistence type="inferred from homology"/>
<comment type="caution">
    <text evidence="4">The sequence shown here is derived from an EMBL/GenBank/DDBJ whole genome shotgun (WGS) entry which is preliminary data.</text>
</comment>
<evidence type="ECO:0000259" key="3">
    <source>
        <dbReference type="Pfam" id="PF17782"/>
    </source>
</evidence>
<name>A0A1F7UM27_9BACT</name>
<dbReference type="InterPro" id="IPR003488">
    <property type="entry name" value="DprA"/>
</dbReference>
<dbReference type="InterPro" id="IPR036388">
    <property type="entry name" value="WH-like_DNA-bd_sf"/>
</dbReference>
<dbReference type="Gene3D" id="3.40.50.450">
    <property type="match status" value="1"/>
</dbReference>
<dbReference type="STRING" id="1802399.A3E39_03715"/>
<dbReference type="AlphaFoldDB" id="A0A1F7UM27"/>
<feature type="domain" description="DprA winged helix" evidence="3">
    <location>
        <begin position="320"/>
        <end position="372"/>
    </location>
</feature>
<dbReference type="NCBIfam" id="TIGR00732">
    <property type="entry name" value="dprA"/>
    <property type="match status" value="1"/>
</dbReference>
<accession>A0A1F7UM27</accession>
<dbReference type="Pfam" id="PF17782">
    <property type="entry name" value="WHD_DprA"/>
    <property type="match status" value="1"/>
</dbReference>
<comment type="similarity">
    <text evidence="1">Belongs to the DprA/Smf family.</text>
</comment>
<dbReference type="SUPFAM" id="SSF102405">
    <property type="entry name" value="MCP/YpsA-like"/>
    <property type="match status" value="1"/>
</dbReference>
<organism evidence="4 5">
    <name type="scientific">Candidatus Uhrbacteria bacterium RIFCSPHIGHO2_12_FULL_60_25</name>
    <dbReference type="NCBI Taxonomy" id="1802399"/>
    <lineage>
        <taxon>Bacteria</taxon>
        <taxon>Candidatus Uhriibacteriota</taxon>
    </lineage>
</organism>
<dbReference type="Pfam" id="PF02481">
    <property type="entry name" value="DNA_processg_A"/>
    <property type="match status" value="1"/>
</dbReference>
<dbReference type="Proteomes" id="UP000176603">
    <property type="component" value="Unassembled WGS sequence"/>
</dbReference>
<evidence type="ECO:0000313" key="4">
    <source>
        <dbReference type="EMBL" id="OGL79331.1"/>
    </source>
</evidence>
<dbReference type="GO" id="GO:0009294">
    <property type="term" value="P:DNA-mediated transformation"/>
    <property type="evidence" value="ECO:0007669"/>
    <property type="project" value="InterPro"/>
</dbReference>
<dbReference type="Gene3D" id="1.10.10.10">
    <property type="entry name" value="Winged helix-like DNA-binding domain superfamily/Winged helix DNA-binding domain"/>
    <property type="match status" value="1"/>
</dbReference>
<evidence type="ECO:0000313" key="5">
    <source>
        <dbReference type="Proteomes" id="UP000176603"/>
    </source>
</evidence>
<dbReference type="EMBL" id="MGEH01000012">
    <property type="protein sequence ID" value="OGL79331.1"/>
    <property type="molecule type" value="Genomic_DNA"/>
</dbReference>
<dbReference type="PANTHER" id="PTHR43022">
    <property type="entry name" value="PROTEIN SMF"/>
    <property type="match status" value="1"/>
</dbReference>
<evidence type="ECO:0000256" key="1">
    <source>
        <dbReference type="ARBA" id="ARBA00006525"/>
    </source>
</evidence>
<dbReference type="PANTHER" id="PTHR43022:SF1">
    <property type="entry name" value="PROTEIN SMF"/>
    <property type="match status" value="1"/>
</dbReference>
<dbReference type="InterPro" id="IPR057666">
    <property type="entry name" value="DrpA_SLOG"/>
</dbReference>
<reference evidence="4 5" key="1">
    <citation type="journal article" date="2016" name="Nat. Commun.">
        <title>Thousands of microbial genomes shed light on interconnected biogeochemical processes in an aquifer system.</title>
        <authorList>
            <person name="Anantharaman K."/>
            <person name="Brown C.T."/>
            <person name="Hug L.A."/>
            <person name="Sharon I."/>
            <person name="Castelle C.J."/>
            <person name="Probst A.J."/>
            <person name="Thomas B.C."/>
            <person name="Singh A."/>
            <person name="Wilkins M.J."/>
            <person name="Karaoz U."/>
            <person name="Brodie E.L."/>
            <person name="Williams K.H."/>
            <person name="Hubbard S.S."/>
            <person name="Banfield J.F."/>
        </authorList>
    </citation>
    <scope>NUCLEOTIDE SEQUENCE [LARGE SCALE GENOMIC DNA]</scope>
</reference>
<sequence>MSYQNPSKTVKTSQVGSVGHWTPERLAALTVVSAWEIGSRTLRRIWEVGDVTAFLAQGPDEWSRFGLTSTQTAALSRSRTEDASRLAERLHDAGIRFLLPRDDEYPKYLGRTADPPGALFIRGTRLVDEVRVAVVGTRAMTDYGKRATDLIAGELGQSSITVVSGLALGVDAAAHEACIEAGGRAIAVLPSGVDDASIAPRTNLRLAHRILETGGALVSEQAPGTPTLPFQFLHRNRLISGLSDATVIVEADHDSGSLVTARLALEEGREVLAVPGPIFSPASRGTNDLIRNGARPCTSAADVLDALGYSNPERAKQISEARALVPVSGDEQKVLDVLTEPFGMDDISRRTGMSVSSVGAVVSMLELKGRIISVGPRTFVKKI</sequence>